<dbReference type="EMBL" id="QZVS01000067">
    <property type="protein sequence ID" value="RJT89882.1"/>
    <property type="molecule type" value="Genomic_DNA"/>
</dbReference>
<keyword evidence="2" id="KW-1185">Reference proteome</keyword>
<comment type="caution">
    <text evidence="1">The sequence shown here is derived from an EMBL/GenBank/DDBJ whole genome shotgun (WGS) entry which is preliminary data.</text>
</comment>
<organism evidence="1 2">
    <name type="scientific">Cryobacterium melibiosiphilum</name>
    <dbReference type="NCBI Taxonomy" id="995039"/>
    <lineage>
        <taxon>Bacteria</taxon>
        <taxon>Bacillati</taxon>
        <taxon>Actinomycetota</taxon>
        <taxon>Actinomycetes</taxon>
        <taxon>Micrococcales</taxon>
        <taxon>Microbacteriaceae</taxon>
        <taxon>Cryobacterium</taxon>
    </lineage>
</organism>
<sequence>MQFNQDTSIVNLLPNETRPALRYTVANPTDFDIEVTVSTAALTGISVASWFVTRLFTSTDTSPATMLVASGALDAMPNTVALRIPAGSALTFTYDVMVSDSVGNDAQGATVSFQSILNARQV</sequence>
<dbReference type="AlphaFoldDB" id="A0A3A5MKH1"/>
<proteinExistence type="predicted"/>
<dbReference type="Proteomes" id="UP000272015">
    <property type="component" value="Unassembled WGS sequence"/>
</dbReference>
<evidence type="ECO:0000313" key="2">
    <source>
        <dbReference type="Proteomes" id="UP000272015"/>
    </source>
</evidence>
<evidence type="ECO:0000313" key="1">
    <source>
        <dbReference type="EMBL" id="RJT89882.1"/>
    </source>
</evidence>
<reference evidence="1 2" key="1">
    <citation type="submission" date="2018-09" db="EMBL/GenBank/DDBJ databases">
        <title>Novel species of Cryobacterium.</title>
        <authorList>
            <person name="Liu Q."/>
            <person name="Xin Y.-H."/>
        </authorList>
    </citation>
    <scope>NUCLEOTIDE SEQUENCE [LARGE SCALE GENOMIC DNA]</scope>
    <source>
        <strain evidence="1 2">Hh39</strain>
    </source>
</reference>
<accession>A0A3A5MKH1</accession>
<gene>
    <name evidence="1" type="ORF">D6T64_05320</name>
</gene>
<name>A0A3A5MKH1_9MICO</name>
<protein>
    <submittedName>
        <fullName evidence="1">Uncharacterized protein</fullName>
    </submittedName>
</protein>